<sequence length="270" mass="31582">MIYDNENGLILLRSDKLGERDWRSDQTYKLIFSPFGMGKYQTRKGDLSIDHRQFFIFNPFDEHRQLEIMKEKFLVELEPLLMEEAAEQLGYHSIDIEFASVTYYHRQVFQWASFIREFVHLHEQEPAAVNELFFDNSLTQLAILMLRYGAGAHQCAFPAAPIDSVLKPVVDALKEGYQENWTLSEMAAVARINKYQFSHLFKEGTGVSPYSWLQLYRLMRSQPALIHTEQSILHIALAHGFKNVSSYNHLFKKVYGKTPTEFRLARRIHN</sequence>
<dbReference type="STRING" id="407036.SAMN05216243_0130"/>
<dbReference type="RefSeq" id="WP_093210277.1">
    <property type="nucleotide sequence ID" value="NZ_FNFL01000001.1"/>
</dbReference>
<dbReference type="InterPro" id="IPR018060">
    <property type="entry name" value="HTH_AraC"/>
</dbReference>
<evidence type="ECO:0000256" key="1">
    <source>
        <dbReference type="ARBA" id="ARBA00023015"/>
    </source>
</evidence>
<evidence type="ECO:0000259" key="4">
    <source>
        <dbReference type="PROSITE" id="PS01124"/>
    </source>
</evidence>
<keyword evidence="3" id="KW-0804">Transcription</keyword>
<dbReference type="OrthoDB" id="5337216at2"/>
<dbReference type="AlphaFoldDB" id="A0A1G8VI92"/>
<dbReference type="InterPro" id="IPR009057">
    <property type="entry name" value="Homeodomain-like_sf"/>
</dbReference>
<dbReference type="GO" id="GO:0003700">
    <property type="term" value="F:DNA-binding transcription factor activity"/>
    <property type="evidence" value="ECO:0007669"/>
    <property type="project" value="InterPro"/>
</dbReference>
<dbReference type="Gene3D" id="1.10.10.60">
    <property type="entry name" value="Homeodomain-like"/>
    <property type="match status" value="2"/>
</dbReference>
<dbReference type="Pfam" id="PF12833">
    <property type="entry name" value="HTH_18"/>
    <property type="match status" value="1"/>
</dbReference>
<name>A0A1G8VI92_9BACI</name>
<evidence type="ECO:0000313" key="6">
    <source>
        <dbReference type="Proteomes" id="UP000198694"/>
    </source>
</evidence>
<dbReference type="PROSITE" id="PS01124">
    <property type="entry name" value="HTH_ARAC_FAMILY_2"/>
    <property type="match status" value="1"/>
</dbReference>
<evidence type="ECO:0000256" key="2">
    <source>
        <dbReference type="ARBA" id="ARBA00023125"/>
    </source>
</evidence>
<protein>
    <submittedName>
        <fullName evidence="5">AraC-type DNA-binding protein</fullName>
    </submittedName>
</protein>
<dbReference type="GO" id="GO:0043565">
    <property type="term" value="F:sequence-specific DNA binding"/>
    <property type="evidence" value="ECO:0007669"/>
    <property type="project" value="InterPro"/>
</dbReference>
<organism evidence="5 6">
    <name type="scientific">Sediminibacillus albus</name>
    <dbReference type="NCBI Taxonomy" id="407036"/>
    <lineage>
        <taxon>Bacteria</taxon>
        <taxon>Bacillati</taxon>
        <taxon>Bacillota</taxon>
        <taxon>Bacilli</taxon>
        <taxon>Bacillales</taxon>
        <taxon>Bacillaceae</taxon>
        <taxon>Sediminibacillus</taxon>
    </lineage>
</organism>
<gene>
    <name evidence="5" type="ORF">SAMN05216243_0130</name>
</gene>
<dbReference type="PANTHER" id="PTHR46796">
    <property type="entry name" value="HTH-TYPE TRANSCRIPTIONAL ACTIVATOR RHAS-RELATED"/>
    <property type="match status" value="1"/>
</dbReference>
<dbReference type="Proteomes" id="UP000198694">
    <property type="component" value="Unassembled WGS sequence"/>
</dbReference>
<evidence type="ECO:0000256" key="3">
    <source>
        <dbReference type="ARBA" id="ARBA00023163"/>
    </source>
</evidence>
<keyword evidence="1" id="KW-0805">Transcription regulation</keyword>
<dbReference type="InterPro" id="IPR050204">
    <property type="entry name" value="AraC_XylS_family_regulators"/>
</dbReference>
<dbReference type="EMBL" id="FNFL01000001">
    <property type="protein sequence ID" value="SDJ65782.1"/>
    <property type="molecule type" value="Genomic_DNA"/>
</dbReference>
<proteinExistence type="predicted"/>
<keyword evidence="6" id="KW-1185">Reference proteome</keyword>
<feature type="domain" description="HTH araC/xylS-type" evidence="4">
    <location>
        <begin position="167"/>
        <end position="265"/>
    </location>
</feature>
<keyword evidence="2 5" id="KW-0238">DNA-binding</keyword>
<accession>A0A1G8VI92</accession>
<dbReference type="SMART" id="SM00342">
    <property type="entry name" value="HTH_ARAC"/>
    <property type="match status" value="1"/>
</dbReference>
<dbReference type="SUPFAM" id="SSF46689">
    <property type="entry name" value="Homeodomain-like"/>
    <property type="match status" value="2"/>
</dbReference>
<reference evidence="5 6" key="1">
    <citation type="submission" date="2016-10" db="EMBL/GenBank/DDBJ databases">
        <authorList>
            <person name="de Groot N.N."/>
        </authorList>
    </citation>
    <scope>NUCLEOTIDE SEQUENCE [LARGE SCALE GENOMIC DNA]</scope>
    <source>
        <strain evidence="5 6">CGMCC 1.6502</strain>
    </source>
</reference>
<evidence type="ECO:0000313" key="5">
    <source>
        <dbReference type="EMBL" id="SDJ65782.1"/>
    </source>
</evidence>